<accession>A0A9P6CSK8</accession>
<reference evidence="1" key="1">
    <citation type="submission" date="2020-11" db="EMBL/GenBank/DDBJ databases">
        <authorList>
            <consortium name="DOE Joint Genome Institute"/>
            <person name="Ahrendt S."/>
            <person name="Riley R."/>
            <person name="Andreopoulos W."/>
            <person name="Labutti K."/>
            <person name="Pangilinan J."/>
            <person name="Ruiz-Duenas F.J."/>
            <person name="Barrasa J.M."/>
            <person name="Sanchez-Garcia M."/>
            <person name="Camarero S."/>
            <person name="Miyauchi S."/>
            <person name="Serrano A."/>
            <person name="Linde D."/>
            <person name="Babiker R."/>
            <person name="Drula E."/>
            <person name="Ayuso-Fernandez I."/>
            <person name="Pacheco R."/>
            <person name="Padilla G."/>
            <person name="Ferreira P."/>
            <person name="Barriuso J."/>
            <person name="Kellner H."/>
            <person name="Castanera R."/>
            <person name="Alfaro M."/>
            <person name="Ramirez L."/>
            <person name="Pisabarro A.G."/>
            <person name="Kuo A."/>
            <person name="Tritt A."/>
            <person name="Lipzen A."/>
            <person name="He G."/>
            <person name="Yan M."/>
            <person name="Ng V."/>
            <person name="Cullen D."/>
            <person name="Martin F."/>
            <person name="Rosso M.-N."/>
            <person name="Henrissat B."/>
            <person name="Hibbett D."/>
            <person name="Martinez A.T."/>
            <person name="Grigoriev I.V."/>
        </authorList>
    </citation>
    <scope>NUCLEOTIDE SEQUENCE</scope>
    <source>
        <strain evidence="1">CIRM-BRFM 674</strain>
    </source>
</reference>
<name>A0A9P6CSK8_9AGAR</name>
<sequence length="459" mass="51874">MYSMPIHVVPKSTPGEYRMITDHSAGDYSLNSMIARDDIAGYPLDGMKHLGERLLHIRRTEGNMRMVMAKSDVAEAYRLLPMHPHWQIKQVNTVQRGVFHVDRNNAFGGRASGCIWIAFNGLVTWIAIHVKGLRWLLVYSDDSFISDWSGRLTLDPIFQKLMPTNQVELMSLWRELGIPYKEKKQLFDSVLTIIGIDVDPNAMTMTLSQVRRDDLVQELTEFCQVPTDGTPEVGHPLRRWQSLAGWMNWAFNVFPLLRPSLNNFYLQLSGKENPNELIIPTQTVREDLQWAATHINTSDGVHLLRSLDWGIDAADVVVYCDACENGIGFWYPSSQKACYAPIRAGLNNELTAFTETLCVLAAFRDVVTSFPRAEKILIFTENTSTVAMFGSLGCRPGYNEIIKASVDLRLQHPHVQLRVLLVRREHNAAADAVARTDFDRALEVAIFDAPPLLPPTIQV</sequence>
<dbReference type="OrthoDB" id="198652at2759"/>
<dbReference type="EMBL" id="MU155261">
    <property type="protein sequence ID" value="KAF9477427.1"/>
    <property type="molecule type" value="Genomic_DNA"/>
</dbReference>
<protein>
    <submittedName>
        <fullName evidence="1">Uncharacterized protein</fullName>
    </submittedName>
</protein>
<evidence type="ECO:0000313" key="2">
    <source>
        <dbReference type="Proteomes" id="UP000807469"/>
    </source>
</evidence>
<evidence type="ECO:0000313" key="1">
    <source>
        <dbReference type="EMBL" id="KAF9477427.1"/>
    </source>
</evidence>
<proteinExistence type="predicted"/>
<dbReference type="InterPro" id="IPR052055">
    <property type="entry name" value="Hepadnavirus_pol/RT"/>
</dbReference>
<dbReference type="PANTHER" id="PTHR33050">
    <property type="entry name" value="REVERSE TRANSCRIPTASE DOMAIN-CONTAINING PROTEIN"/>
    <property type="match status" value="1"/>
</dbReference>
<comment type="caution">
    <text evidence="1">The sequence shown here is derived from an EMBL/GenBank/DDBJ whole genome shotgun (WGS) entry which is preliminary data.</text>
</comment>
<dbReference type="InterPro" id="IPR043502">
    <property type="entry name" value="DNA/RNA_pol_sf"/>
</dbReference>
<dbReference type="AlphaFoldDB" id="A0A9P6CSK8"/>
<keyword evidence="2" id="KW-1185">Reference proteome</keyword>
<organism evidence="1 2">
    <name type="scientific">Pholiota conissans</name>
    <dbReference type="NCBI Taxonomy" id="109636"/>
    <lineage>
        <taxon>Eukaryota</taxon>
        <taxon>Fungi</taxon>
        <taxon>Dikarya</taxon>
        <taxon>Basidiomycota</taxon>
        <taxon>Agaricomycotina</taxon>
        <taxon>Agaricomycetes</taxon>
        <taxon>Agaricomycetidae</taxon>
        <taxon>Agaricales</taxon>
        <taxon>Agaricineae</taxon>
        <taxon>Strophariaceae</taxon>
        <taxon>Pholiota</taxon>
    </lineage>
</organism>
<dbReference type="PANTHER" id="PTHR33050:SF7">
    <property type="entry name" value="RIBONUCLEASE H"/>
    <property type="match status" value="1"/>
</dbReference>
<dbReference type="SUPFAM" id="SSF56672">
    <property type="entry name" value="DNA/RNA polymerases"/>
    <property type="match status" value="1"/>
</dbReference>
<dbReference type="Proteomes" id="UP000807469">
    <property type="component" value="Unassembled WGS sequence"/>
</dbReference>
<gene>
    <name evidence="1" type="ORF">BDN70DRAFT_837859</name>
</gene>